<comment type="cofactor">
    <cofactor evidence="1">
        <name>Mg(2+)</name>
        <dbReference type="ChEBI" id="CHEBI:18420"/>
    </cofactor>
</comment>
<keyword evidence="4" id="KW-1185">Reference proteome</keyword>
<accession>A0A225WGR2</accession>
<evidence type="ECO:0000313" key="4">
    <source>
        <dbReference type="Proteomes" id="UP000198211"/>
    </source>
</evidence>
<dbReference type="EC" id="5.6.2.3" evidence="1"/>
<evidence type="ECO:0000259" key="2">
    <source>
        <dbReference type="Pfam" id="PF05970"/>
    </source>
</evidence>
<keyword evidence="1" id="KW-0378">Hydrolase</keyword>
<keyword evidence="1" id="KW-0227">DNA damage</keyword>
<dbReference type="GO" id="GO:0016887">
    <property type="term" value="F:ATP hydrolysis activity"/>
    <property type="evidence" value="ECO:0007669"/>
    <property type="project" value="RHEA"/>
</dbReference>
<dbReference type="Pfam" id="PF05970">
    <property type="entry name" value="PIF1"/>
    <property type="match status" value="1"/>
</dbReference>
<keyword evidence="1" id="KW-0347">Helicase</keyword>
<dbReference type="OrthoDB" id="129520at2759"/>
<keyword evidence="1" id="KW-0234">DNA repair</keyword>
<reference evidence="4" key="1">
    <citation type="submission" date="2017-03" db="EMBL/GenBank/DDBJ databases">
        <title>Phytopthora megakarya and P. palmivora, two closely related causual agents of cacao black pod achieved similar genome size and gene model numbers by different mechanisms.</title>
        <authorList>
            <person name="Ali S."/>
            <person name="Shao J."/>
            <person name="Larry D.J."/>
            <person name="Kronmiller B."/>
            <person name="Shen D."/>
            <person name="Strem M.D."/>
            <person name="Melnick R.L."/>
            <person name="Guiltinan M.J."/>
            <person name="Tyler B.M."/>
            <person name="Meinhardt L.W."/>
            <person name="Bailey B.A."/>
        </authorList>
    </citation>
    <scope>NUCLEOTIDE SEQUENCE [LARGE SCALE GENOMIC DNA]</scope>
    <source>
        <strain evidence="4">zdho120</strain>
    </source>
</reference>
<comment type="similarity">
    <text evidence="1">Belongs to the helicase family.</text>
</comment>
<organism evidence="3 4">
    <name type="scientific">Phytophthora megakarya</name>
    <dbReference type="NCBI Taxonomy" id="4795"/>
    <lineage>
        <taxon>Eukaryota</taxon>
        <taxon>Sar</taxon>
        <taxon>Stramenopiles</taxon>
        <taxon>Oomycota</taxon>
        <taxon>Peronosporomycetes</taxon>
        <taxon>Peronosporales</taxon>
        <taxon>Peronosporaceae</taxon>
        <taxon>Phytophthora</taxon>
    </lineage>
</organism>
<evidence type="ECO:0000313" key="3">
    <source>
        <dbReference type="EMBL" id="OWZ16913.1"/>
    </source>
</evidence>
<name>A0A225WGR2_9STRA</name>
<dbReference type="GO" id="GO:0006310">
    <property type="term" value="P:DNA recombination"/>
    <property type="evidence" value="ECO:0007669"/>
    <property type="project" value="UniProtKB-KW"/>
</dbReference>
<dbReference type="EMBL" id="NBNE01000847">
    <property type="protein sequence ID" value="OWZ16913.1"/>
    <property type="molecule type" value="Genomic_DNA"/>
</dbReference>
<evidence type="ECO:0000256" key="1">
    <source>
        <dbReference type="RuleBase" id="RU363044"/>
    </source>
</evidence>
<comment type="caution">
    <text evidence="3">The sequence shown here is derived from an EMBL/GenBank/DDBJ whole genome shotgun (WGS) entry which is preliminary data.</text>
</comment>
<keyword evidence="1" id="KW-0233">DNA recombination</keyword>
<dbReference type="GO" id="GO:0005524">
    <property type="term" value="F:ATP binding"/>
    <property type="evidence" value="ECO:0007669"/>
    <property type="project" value="UniProtKB-KW"/>
</dbReference>
<dbReference type="GO" id="GO:0006281">
    <property type="term" value="P:DNA repair"/>
    <property type="evidence" value="ECO:0007669"/>
    <property type="project" value="UniProtKB-KW"/>
</dbReference>
<dbReference type="STRING" id="4795.A0A225WGR2"/>
<dbReference type="GO" id="GO:0000723">
    <property type="term" value="P:telomere maintenance"/>
    <property type="evidence" value="ECO:0007669"/>
    <property type="project" value="InterPro"/>
</dbReference>
<comment type="catalytic activity">
    <reaction evidence="1">
        <text>ATP + H2O = ADP + phosphate + H(+)</text>
        <dbReference type="Rhea" id="RHEA:13065"/>
        <dbReference type="ChEBI" id="CHEBI:15377"/>
        <dbReference type="ChEBI" id="CHEBI:15378"/>
        <dbReference type="ChEBI" id="CHEBI:30616"/>
        <dbReference type="ChEBI" id="CHEBI:43474"/>
        <dbReference type="ChEBI" id="CHEBI:456216"/>
        <dbReference type="EC" id="5.6.2.3"/>
    </reaction>
</comment>
<feature type="domain" description="DNA helicase Pif1-like DEAD-box helicase" evidence="2">
    <location>
        <begin position="1"/>
        <end position="86"/>
    </location>
</feature>
<dbReference type="InterPro" id="IPR010285">
    <property type="entry name" value="DNA_helicase_pif1-like_DEAD"/>
</dbReference>
<dbReference type="Proteomes" id="UP000198211">
    <property type="component" value="Unassembled WGS sequence"/>
</dbReference>
<proteinExistence type="inferred from homology"/>
<gene>
    <name evidence="3" type="ORF">PHMEG_0009226</name>
</gene>
<protein>
    <recommendedName>
        <fullName evidence="1">ATP-dependent DNA helicase</fullName>
        <ecNumber evidence="1">5.6.2.3</ecNumber>
    </recommendedName>
</protein>
<keyword evidence="1" id="KW-0547">Nucleotide-binding</keyword>
<dbReference type="GO" id="GO:0043139">
    <property type="term" value="F:5'-3' DNA helicase activity"/>
    <property type="evidence" value="ECO:0007669"/>
    <property type="project" value="UniProtKB-EC"/>
</dbReference>
<keyword evidence="1" id="KW-0067">ATP-binding</keyword>
<dbReference type="AlphaFoldDB" id="A0A225WGR2"/>
<sequence length="288" mass="32171">MMQKYQLAQLDKCLRVAKRVSGVPFGGGHVVLIGDFLQLPPVGGEPMYKVPSRKTKFSHNELAGYQLWRAVKDVFILKECVRFQKDPEWGCGCHKARLGIWTPEFISIVTSRVITSESPLEESMRNTVSTFVTPNNSTRLSINNLFVPTAAKLLPEGEYPVRVVSNFKGRLKALHRSEVRMIMQLLDTKFGRLAPYLDLIIGMPIQVTQNVRAAKIVANIILGRLEAIVYHPGTTFQLVHDSTAGVTVKVPSILPPEVIVRVLRGPPPLAWQGARMQEFSRCFSIPAL</sequence>